<evidence type="ECO:0000313" key="2">
    <source>
        <dbReference type="Proteomes" id="UP000799438"/>
    </source>
</evidence>
<protein>
    <submittedName>
        <fullName evidence="1">Uncharacterized protein</fullName>
    </submittedName>
</protein>
<dbReference type="GeneID" id="54304298"/>
<dbReference type="EMBL" id="ML995490">
    <property type="protein sequence ID" value="KAF2140196.1"/>
    <property type="molecule type" value="Genomic_DNA"/>
</dbReference>
<dbReference type="RefSeq" id="XP_033395909.1">
    <property type="nucleotide sequence ID" value="XM_033546791.1"/>
</dbReference>
<evidence type="ECO:0000313" key="1">
    <source>
        <dbReference type="EMBL" id="KAF2140196.1"/>
    </source>
</evidence>
<dbReference type="Proteomes" id="UP000799438">
    <property type="component" value="Unassembled WGS sequence"/>
</dbReference>
<reference evidence="1" key="1">
    <citation type="journal article" date="2020" name="Stud. Mycol.">
        <title>101 Dothideomycetes genomes: a test case for predicting lifestyles and emergence of pathogens.</title>
        <authorList>
            <person name="Haridas S."/>
            <person name="Albert R."/>
            <person name="Binder M."/>
            <person name="Bloem J."/>
            <person name="Labutti K."/>
            <person name="Salamov A."/>
            <person name="Andreopoulos B."/>
            <person name="Baker S."/>
            <person name="Barry K."/>
            <person name="Bills G."/>
            <person name="Bluhm B."/>
            <person name="Cannon C."/>
            <person name="Castanera R."/>
            <person name="Culley D."/>
            <person name="Daum C."/>
            <person name="Ezra D."/>
            <person name="Gonzalez J."/>
            <person name="Henrissat B."/>
            <person name="Kuo A."/>
            <person name="Liang C."/>
            <person name="Lipzen A."/>
            <person name="Lutzoni F."/>
            <person name="Magnuson J."/>
            <person name="Mondo S."/>
            <person name="Nolan M."/>
            <person name="Ohm R."/>
            <person name="Pangilinan J."/>
            <person name="Park H.-J."/>
            <person name="Ramirez L."/>
            <person name="Alfaro M."/>
            <person name="Sun H."/>
            <person name="Tritt A."/>
            <person name="Yoshinaga Y."/>
            <person name="Zwiers L.-H."/>
            <person name="Turgeon B."/>
            <person name="Goodwin S."/>
            <person name="Spatafora J."/>
            <person name="Crous P."/>
            <person name="Grigoriev I."/>
        </authorList>
    </citation>
    <scope>NUCLEOTIDE SEQUENCE</scope>
    <source>
        <strain evidence="1">CBS 121167</strain>
    </source>
</reference>
<gene>
    <name evidence="1" type="ORF">K452DRAFT_52560</name>
</gene>
<dbReference type="AlphaFoldDB" id="A0A6A6B8E6"/>
<name>A0A6A6B8E6_9PEZI</name>
<accession>A0A6A6B8E6</accession>
<sequence>MCVCGRGNRPTHTTRSVRAGVAQLAVRSCTPSPCSLVSRLRCDIVDRKRAIQSAAAVAAMRRKVCPVFQVVTASWERARRGPRDDGFKAGLRTLDTRIGVASRVEQTCRAGDDLSWWSWFGEEEEVSRSPGTEIFKPARFLGAQGQPQNVASRIDIFPAISITSTPTCTFYLASHYRHTTYPSADNANPPSRRA</sequence>
<proteinExistence type="predicted"/>
<keyword evidence="2" id="KW-1185">Reference proteome</keyword>
<organism evidence="1 2">
    <name type="scientific">Aplosporella prunicola CBS 121167</name>
    <dbReference type="NCBI Taxonomy" id="1176127"/>
    <lineage>
        <taxon>Eukaryota</taxon>
        <taxon>Fungi</taxon>
        <taxon>Dikarya</taxon>
        <taxon>Ascomycota</taxon>
        <taxon>Pezizomycotina</taxon>
        <taxon>Dothideomycetes</taxon>
        <taxon>Dothideomycetes incertae sedis</taxon>
        <taxon>Botryosphaeriales</taxon>
        <taxon>Aplosporellaceae</taxon>
        <taxon>Aplosporella</taxon>
    </lineage>
</organism>